<dbReference type="InterPro" id="IPR043429">
    <property type="entry name" value="ArtM/GltK/GlnP/TcyL/YhdX-like"/>
</dbReference>
<dbReference type="Pfam" id="PF00528">
    <property type="entry name" value="BPD_transp_1"/>
    <property type="match status" value="1"/>
</dbReference>
<proteinExistence type="inferred from homology"/>
<dbReference type="GO" id="GO:0043190">
    <property type="term" value="C:ATP-binding cassette (ABC) transporter complex"/>
    <property type="evidence" value="ECO:0007669"/>
    <property type="project" value="InterPro"/>
</dbReference>
<evidence type="ECO:0000259" key="9">
    <source>
        <dbReference type="PROSITE" id="PS50928"/>
    </source>
</evidence>
<keyword evidence="2 8" id="KW-0813">Transport</keyword>
<accession>A0A9D1HL08</accession>
<protein>
    <submittedName>
        <fullName evidence="10">Amino acid ABC transporter permease</fullName>
    </submittedName>
</protein>
<dbReference type="InterPro" id="IPR010065">
    <property type="entry name" value="AA_ABC_transptr_permease_3TM"/>
</dbReference>
<dbReference type="PROSITE" id="PS50928">
    <property type="entry name" value="ABC_TM1"/>
    <property type="match status" value="1"/>
</dbReference>
<dbReference type="PANTHER" id="PTHR30614">
    <property type="entry name" value="MEMBRANE COMPONENT OF AMINO ACID ABC TRANSPORTER"/>
    <property type="match status" value="1"/>
</dbReference>
<evidence type="ECO:0000256" key="5">
    <source>
        <dbReference type="ARBA" id="ARBA00022970"/>
    </source>
</evidence>
<evidence type="ECO:0000313" key="11">
    <source>
        <dbReference type="Proteomes" id="UP000824124"/>
    </source>
</evidence>
<dbReference type="NCBIfam" id="TIGR01726">
    <property type="entry name" value="HEQRo_perm_3TM"/>
    <property type="match status" value="1"/>
</dbReference>
<evidence type="ECO:0000256" key="8">
    <source>
        <dbReference type="RuleBase" id="RU363032"/>
    </source>
</evidence>
<feature type="transmembrane region" description="Helical" evidence="8">
    <location>
        <begin position="183"/>
        <end position="204"/>
    </location>
</feature>
<dbReference type="FunFam" id="1.10.3720.10:FF:000006">
    <property type="entry name" value="Glutamate/aspartate ABC transporter, permease protein GltK"/>
    <property type="match status" value="1"/>
</dbReference>
<keyword evidence="6 8" id="KW-1133">Transmembrane helix</keyword>
<evidence type="ECO:0000256" key="6">
    <source>
        <dbReference type="ARBA" id="ARBA00022989"/>
    </source>
</evidence>
<dbReference type="InterPro" id="IPR035906">
    <property type="entry name" value="MetI-like_sf"/>
</dbReference>
<dbReference type="AlphaFoldDB" id="A0A9D1HL08"/>
<dbReference type="SUPFAM" id="SSF161098">
    <property type="entry name" value="MetI-like"/>
    <property type="match status" value="1"/>
</dbReference>
<feature type="domain" description="ABC transmembrane type-1" evidence="9">
    <location>
        <begin position="15"/>
        <end position="199"/>
    </location>
</feature>
<comment type="similarity">
    <text evidence="8">Belongs to the binding-protein-dependent transport system permease family.</text>
</comment>
<name>A0A9D1HL08_9FIRM</name>
<gene>
    <name evidence="10" type="ORF">IAB00_03285</name>
</gene>
<dbReference type="CDD" id="cd06261">
    <property type="entry name" value="TM_PBP2"/>
    <property type="match status" value="1"/>
</dbReference>
<comment type="subcellular location">
    <subcellularLocation>
        <location evidence="1 8">Cell membrane</location>
        <topology evidence="1 8">Multi-pass membrane protein</topology>
    </subcellularLocation>
</comment>
<reference evidence="10" key="1">
    <citation type="submission" date="2020-10" db="EMBL/GenBank/DDBJ databases">
        <authorList>
            <person name="Gilroy R."/>
        </authorList>
    </citation>
    <scope>NUCLEOTIDE SEQUENCE</scope>
    <source>
        <strain evidence="10">2830</strain>
    </source>
</reference>
<keyword evidence="5" id="KW-0029">Amino-acid transport</keyword>
<evidence type="ECO:0000256" key="2">
    <source>
        <dbReference type="ARBA" id="ARBA00022448"/>
    </source>
</evidence>
<feature type="transmembrane region" description="Helical" evidence="8">
    <location>
        <begin position="17"/>
        <end position="38"/>
    </location>
</feature>
<sequence length="218" mass="24638">MDYILTILPSLLEGTKITVLVFFMTLVFSIPLGLPLALGSDSRIWPVRWLCRLYVFIFRGTPLMLQIFFIYFMLPIYFNIRLDALPAAIITFIMNYAAYLSEIYRGGIGSIERGQYEAATCLGLSRAQTMFGIIIPQTVKRVLPAITNEMITLVKDTALVSVIGVADLMKNSRGAVNRDSSTIAFLIAAVIYLILNFVLTKYSYHLETRFSRHETRAD</sequence>
<dbReference type="PANTHER" id="PTHR30614:SF0">
    <property type="entry name" value="L-CYSTINE TRANSPORT SYSTEM PERMEASE PROTEIN TCYL"/>
    <property type="match status" value="1"/>
</dbReference>
<comment type="caution">
    <text evidence="10">The sequence shown here is derived from an EMBL/GenBank/DDBJ whole genome shotgun (WGS) entry which is preliminary data.</text>
</comment>
<evidence type="ECO:0000256" key="1">
    <source>
        <dbReference type="ARBA" id="ARBA00004651"/>
    </source>
</evidence>
<dbReference type="EMBL" id="DVMH01000019">
    <property type="protein sequence ID" value="HIU10256.1"/>
    <property type="molecule type" value="Genomic_DNA"/>
</dbReference>
<dbReference type="GO" id="GO:0006865">
    <property type="term" value="P:amino acid transport"/>
    <property type="evidence" value="ECO:0007669"/>
    <property type="project" value="UniProtKB-KW"/>
</dbReference>
<organism evidence="10 11">
    <name type="scientific">Candidatus Avidehalobacter gallistercoris</name>
    <dbReference type="NCBI Taxonomy" id="2840694"/>
    <lineage>
        <taxon>Bacteria</taxon>
        <taxon>Bacillati</taxon>
        <taxon>Bacillota</taxon>
        <taxon>Clostridia</taxon>
        <taxon>Eubacteriales</taxon>
        <taxon>Peptococcaceae</taxon>
        <taxon>Peptococcaceae incertae sedis</taxon>
        <taxon>Candidatus Avidehalobacter</taxon>
    </lineage>
</organism>
<dbReference type="Gene3D" id="1.10.3720.10">
    <property type="entry name" value="MetI-like"/>
    <property type="match status" value="1"/>
</dbReference>
<keyword evidence="7 8" id="KW-0472">Membrane</keyword>
<feature type="transmembrane region" description="Helical" evidence="8">
    <location>
        <begin position="50"/>
        <end position="78"/>
    </location>
</feature>
<dbReference type="Proteomes" id="UP000824124">
    <property type="component" value="Unassembled WGS sequence"/>
</dbReference>
<evidence type="ECO:0000256" key="4">
    <source>
        <dbReference type="ARBA" id="ARBA00022692"/>
    </source>
</evidence>
<feature type="transmembrane region" description="Helical" evidence="8">
    <location>
        <begin position="84"/>
        <end position="104"/>
    </location>
</feature>
<reference evidence="10" key="2">
    <citation type="journal article" date="2021" name="PeerJ">
        <title>Extensive microbial diversity within the chicken gut microbiome revealed by metagenomics and culture.</title>
        <authorList>
            <person name="Gilroy R."/>
            <person name="Ravi A."/>
            <person name="Getino M."/>
            <person name="Pursley I."/>
            <person name="Horton D.L."/>
            <person name="Alikhan N.F."/>
            <person name="Baker D."/>
            <person name="Gharbi K."/>
            <person name="Hall N."/>
            <person name="Watson M."/>
            <person name="Adriaenssens E.M."/>
            <person name="Foster-Nyarko E."/>
            <person name="Jarju S."/>
            <person name="Secka A."/>
            <person name="Antonio M."/>
            <person name="Oren A."/>
            <person name="Chaudhuri R.R."/>
            <person name="La Ragione R."/>
            <person name="Hildebrand F."/>
            <person name="Pallen M.J."/>
        </authorList>
    </citation>
    <scope>NUCLEOTIDE SEQUENCE</scope>
    <source>
        <strain evidence="10">2830</strain>
    </source>
</reference>
<dbReference type="GO" id="GO:0022857">
    <property type="term" value="F:transmembrane transporter activity"/>
    <property type="evidence" value="ECO:0007669"/>
    <property type="project" value="InterPro"/>
</dbReference>
<keyword evidence="3" id="KW-1003">Cell membrane</keyword>
<evidence type="ECO:0000256" key="7">
    <source>
        <dbReference type="ARBA" id="ARBA00023136"/>
    </source>
</evidence>
<evidence type="ECO:0000256" key="3">
    <source>
        <dbReference type="ARBA" id="ARBA00022475"/>
    </source>
</evidence>
<evidence type="ECO:0000313" key="10">
    <source>
        <dbReference type="EMBL" id="HIU10256.1"/>
    </source>
</evidence>
<keyword evidence="4 8" id="KW-0812">Transmembrane</keyword>
<dbReference type="InterPro" id="IPR000515">
    <property type="entry name" value="MetI-like"/>
</dbReference>